<dbReference type="Proteomes" id="UP000014715">
    <property type="component" value="Segment"/>
</dbReference>
<reference evidence="2" key="2">
    <citation type="submission" date="2013-03" db="EMBL/GenBank/DDBJ databases">
        <title>The Cellulophaga phages: a novel, diverse, and globally ubiquitous model system.</title>
        <authorList>
            <person name="Holmfeldt K."/>
            <person name="Solonenko N."/>
            <person name="Shah M."/>
            <person name="Corrier K."/>
            <person name="Riemann L."/>
            <person name="VerBerkmoes N.C."/>
            <person name="Sullivan M.B."/>
        </authorList>
    </citation>
    <scope>NUCLEOTIDE SEQUENCE [LARGE SCALE GENOMIC DNA]</scope>
</reference>
<protein>
    <submittedName>
        <fullName evidence="1">Uncharacterized protein</fullName>
    </submittedName>
</protein>
<name>R9ZYA2_9CAUD</name>
<gene>
    <name evidence="1" type="ORF">Phi38:1_gp066</name>
</gene>
<proteinExistence type="predicted"/>
<organism evidence="1 2">
    <name type="scientific">Cellulophaga phage phi38:1</name>
    <dbReference type="NCBI Taxonomy" id="1327977"/>
    <lineage>
        <taxon>Viruses</taxon>
        <taxon>Duplodnaviria</taxon>
        <taxon>Heunggongvirae</taxon>
        <taxon>Uroviricota</taxon>
        <taxon>Caudoviricetes</taxon>
        <taxon>Pervagoviridae</taxon>
        <taxon>Callevirus</taxon>
        <taxon>Callevirus phi38una</taxon>
    </lineage>
</organism>
<dbReference type="EMBL" id="KC821614">
    <property type="protein sequence ID" value="AGO48096.1"/>
    <property type="molecule type" value="Genomic_DNA"/>
</dbReference>
<evidence type="ECO:0000313" key="2">
    <source>
        <dbReference type="Proteomes" id="UP000014715"/>
    </source>
</evidence>
<dbReference type="GeneID" id="16796807"/>
<evidence type="ECO:0000313" key="1">
    <source>
        <dbReference type="EMBL" id="AGO48096.1"/>
    </source>
</evidence>
<dbReference type="KEGG" id="vg:16796807"/>
<dbReference type="RefSeq" id="YP_008241447.1">
    <property type="nucleotide sequence ID" value="NC_021796.1"/>
</dbReference>
<accession>R9ZYA2</accession>
<keyword evidence="2" id="KW-1185">Reference proteome</keyword>
<sequence>MYICIKAIRSMKTIMNIATDIRTKGVKLLGRSRVL</sequence>
<reference evidence="1 2" key="1">
    <citation type="journal article" date="2013" name="Proc. Natl. Acad. Sci. U.S.A.">
        <title>Twelve previously unknown phage genera are ubiquitous in global oceans.</title>
        <authorList>
            <person name="Holmfeldt K."/>
            <person name="Solonenko N."/>
            <person name="Shah M."/>
            <person name="Corrier K."/>
            <person name="Riemann L."/>
            <person name="Verberkmoes N.C."/>
            <person name="Sullivan M.B."/>
        </authorList>
    </citation>
    <scope>NUCLEOTIDE SEQUENCE [LARGE SCALE GENOMIC DNA]</scope>
    <source>
        <strain evidence="1">Phi38:1</strain>
    </source>
</reference>